<evidence type="ECO:0000256" key="1">
    <source>
        <dbReference type="ARBA" id="ARBA00022801"/>
    </source>
</evidence>
<evidence type="ECO:0000313" key="3">
    <source>
        <dbReference type="EMBL" id="ANN79090.1"/>
    </source>
</evidence>
<proteinExistence type="predicted"/>
<dbReference type="PRINTS" id="PR00111">
    <property type="entry name" value="ABHYDROLASE"/>
</dbReference>
<dbReference type="Gene3D" id="3.40.50.1820">
    <property type="entry name" value="alpha/beta hydrolase"/>
    <property type="match status" value="1"/>
</dbReference>
<keyword evidence="1" id="KW-0378">Hydrolase</keyword>
<dbReference type="SUPFAM" id="SSF53474">
    <property type="entry name" value="alpha/beta-Hydrolases"/>
    <property type="match status" value="1"/>
</dbReference>
<dbReference type="Pfam" id="PF12697">
    <property type="entry name" value="Abhydrolase_6"/>
    <property type="match status" value="1"/>
</dbReference>
<gene>
    <name evidence="3" type="ORF">BAU07_19965</name>
</gene>
<dbReference type="STRING" id="463014.BAU07_19965"/>
<organism evidence="3 4">
    <name type="scientific">Bordetella flabilis</name>
    <dbReference type="NCBI Taxonomy" id="463014"/>
    <lineage>
        <taxon>Bacteria</taxon>
        <taxon>Pseudomonadati</taxon>
        <taxon>Pseudomonadota</taxon>
        <taxon>Betaproteobacteria</taxon>
        <taxon>Burkholderiales</taxon>
        <taxon>Alcaligenaceae</taxon>
        <taxon>Bordetella</taxon>
    </lineage>
</organism>
<dbReference type="Proteomes" id="UP000091926">
    <property type="component" value="Chromosome"/>
</dbReference>
<name>A0A193GGZ3_9BORD</name>
<dbReference type="RefSeq" id="WP_066661432.1">
    <property type="nucleotide sequence ID" value="NZ_CBCSCL010000013.1"/>
</dbReference>
<accession>A0A193GGZ3</accession>
<sequence>MDMHAEQDSGALPNDDDARLVADAVPTVVLIHGFLDNGATWRPLIEQLAAYGVKCVAPDLRGAGARSGSGGPYTLSQAVEDVLDVLGQADGRLALVGHSMGAQIAELAAARMPGSVDRLVLITPTPLEGNVLPDSVRDMLRECGGNAAAQREIRMQFSVKRPSALLEPDPAGLMGVEAVRGYYDAFTAGDGAGVRPCAYTGPVLLIGAAQDPVIPAALVQAIHEKRFPDARLTFVGESGHWPHVEQPADLGRVLVGFLRPGDI</sequence>
<dbReference type="OrthoDB" id="9780765at2"/>
<dbReference type="GO" id="GO:0016787">
    <property type="term" value="F:hydrolase activity"/>
    <property type="evidence" value="ECO:0007669"/>
    <property type="project" value="UniProtKB-KW"/>
</dbReference>
<evidence type="ECO:0000313" key="4">
    <source>
        <dbReference type="Proteomes" id="UP000091926"/>
    </source>
</evidence>
<keyword evidence="4" id="KW-1185">Reference proteome</keyword>
<protein>
    <recommendedName>
        <fullName evidence="2">AB hydrolase-1 domain-containing protein</fullName>
    </recommendedName>
</protein>
<feature type="domain" description="AB hydrolase-1" evidence="2">
    <location>
        <begin position="28"/>
        <end position="250"/>
    </location>
</feature>
<dbReference type="KEGG" id="bfz:BAU07_19965"/>
<dbReference type="PANTHER" id="PTHR43798:SF31">
    <property type="entry name" value="AB HYDROLASE SUPERFAMILY PROTEIN YCLE"/>
    <property type="match status" value="1"/>
</dbReference>
<dbReference type="InterPro" id="IPR000073">
    <property type="entry name" value="AB_hydrolase_1"/>
</dbReference>
<dbReference type="PANTHER" id="PTHR43798">
    <property type="entry name" value="MONOACYLGLYCEROL LIPASE"/>
    <property type="match status" value="1"/>
</dbReference>
<dbReference type="AlphaFoldDB" id="A0A193GGZ3"/>
<evidence type="ECO:0000259" key="2">
    <source>
        <dbReference type="Pfam" id="PF12697"/>
    </source>
</evidence>
<dbReference type="InterPro" id="IPR029058">
    <property type="entry name" value="AB_hydrolase_fold"/>
</dbReference>
<dbReference type="EMBL" id="CP016172">
    <property type="protein sequence ID" value="ANN79090.1"/>
    <property type="molecule type" value="Genomic_DNA"/>
</dbReference>
<dbReference type="InterPro" id="IPR050266">
    <property type="entry name" value="AB_hydrolase_sf"/>
</dbReference>
<reference evidence="3 4" key="1">
    <citation type="submission" date="2016-06" db="EMBL/GenBank/DDBJ databases">
        <title>Complete genome sequences of Bordetella bronchialis and Bordetella flabilis.</title>
        <authorList>
            <person name="LiPuma J.J."/>
            <person name="Spilker T."/>
        </authorList>
    </citation>
    <scope>NUCLEOTIDE SEQUENCE [LARGE SCALE GENOMIC DNA]</scope>
    <source>
        <strain evidence="3 4">AU10664</strain>
    </source>
</reference>
<dbReference type="GO" id="GO:0016020">
    <property type="term" value="C:membrane"/>
    <property type="evidence" value="ECO:0007669"/>
    <property type="project" value="TreeGrafter"/>
</dbReference>